<organism evidence="1 2">
    <name type="scientific">Tropilaelaps mercedesae</name>
    <dbReference type="NCBI Taxonomy" id="418985"/>
    <lineage>
        <taxon>Eukaryota</taxon>
        <taxon>Metazoa</taxon>
        <taxon>Ecdysozoa</taxon>
        <taxon>Arthropoda</taxon>
        <taxon>Chelicerata</taxon>
        <taxon>Arachnida</taxon>
        <taxon>Acari</taxon>
        <taxon>Parasitiformes</taxon>
        <taxon>Mesostigmata</taxon>
        <taxon>Gamasina</taxon>
        <taxon>Dermanyssoidea</taxon>
        <taxon>Laelapidae</taxon>
        <taxon>Tropilaelaps</taxon>
    </lineage>
</organism>
<comment type="caution">
    <text evidence="1">The sequence shown here is derived from an EMBL/GenBank/DDBJ whole genome shotgun (WGS) entry which is preliminary data.</text>
</comment>
<dbReference type="AlphaFoldDB" id="A0A1V9XKG1"/>
<sequence length="37" mass="3954">MSTTVESAAAVAPALLQPNIVHQGWLHKRVTSGVRRA</sequence>
<dbReference type="InParanoid" id="A0A1V9XKG1"/>
<dbReference type="Proteomes" id="UP000192247">
    <property type="component" value="Unassembled WGS sequence"/>
</dbReference>
<gene>
    <name evidence="1" type="ORF">BIW11_03486</name>
</gene>
<keyword evidence="2" id="KW-1185">Reference proteome</keyword>
<reference evidence="1 2" key="1">
    <citation type="journal article" date="2017" name="Gigascience">
        <title>Draft genome of the honey bee ectoparasitic mite, Tropilaelaps mercedesae, is shaped by the parasitic life history.</title>
        <authorList>
            <person name="Dong X."/>
            <person name="Armstrong S.D."/>
            <person name="Xia D."/>
            <person name="Makepeace B.L."/>
            <person name="Darby A.C."/>
            <person name="Kadowaki T."/>
        </authorList>
    </citation>
    <scope>NUCLEOTIDE SEQUENCE [LARGE SCALE GENOMIC DNA]</scope>
    <source>
        <strain evidence="1">Wuxi-XJTLU</strain>
    </source>
</reference>
<proteinExistence type="predicted"/>
<name>A0A1V9XKG1_9ACAR</name>
<protein>
    <submittedName>
        <fullName evidence="1">Uncharacterized protein</fullName>
    </submittedName>
</protein>
<dbReference type="EMBL" id="MNPL01008994">
    <property type="protein sequence ID" value="OQR73946.1"/>
    <property type="molecule type" value="Genomic_DNA"/>
</dbReference>
<evidence type="ECO:0000313" key="1">
    <source>
        <dbReference type="EMBL" id="OQR73946.1"/>
    </source>
</evidence>
<evidence type="ECO:0000313" key="2">
    <source>
        <dbReference type="Proteomes" id="UP000192247"/>
    </source>
</evidence>
<accession>A0A1V9XKG1</accession>